<feature type="domain" description="CheW-like" evidence="11">
    <location>
        <begin position="816"/>
        <end position="960"/>
    </location>
</feature>
<dbReference type="InterPro" id="IPR005467">
    <property type="entry name" value="His_kinase_dom"/>
</dbReference>
<dbReference type="SMART" id="SM00448">
    <property type="entry name" value="REC"/>
    <property type="match status" value="1"/>
</dbReference>
<dbReference type="AlphaFoldDB" id="K9WJS5"/>
<evidence type="ECO:0000256" key="4">
    <source>
        <dbReference type="ARBA" id="ARBA00022679"/>
    </source>
</evidence>
<feature type="modified residue" description="Phosphohistidine" evidence="7">
    <location>
        <position position="47"/>
    </location>
</feature>
<dbReference type="OrthoDB" id="291966at2"/>
<dbReference type="GO" id="GO:0000155">
    <property type="term" value="F:phosphorelay sensor kinase activity"/>
    <property type="evidence" value="ECO:0007669"/>
    <property type="project" value="InterPro"/>
</dbReference>
<dbReference type="PRINTS" id="PR00344">
    <property type="entry name" value="BCTRLSENSOR"/>
</dbReference>
<dbReference type="STRING" id="1173027.Mic7113_4327"/>
<reference evidence="13 14" key="1">
    <citation type="submission" date="2012-06" db="EMBL/GenBank/DDBJ databases">
        <title>Finished chromosome of genome of Microcoleus sp. PCC 7113.</title>
        <authorList>
            <consortium name="US DOE Joint Genome Institute"/>
            <person name="Gugger M."/>
            <person name="Coursin T."/>
            <person name="Rippka R."/>
            <person name="Tandeau De Marsac N."/>
            <person name="Huntemann M."/>
            <person name="Wei C.-L."/>
            <person name="Han J."/>
            <person name="Detter J.C."/>
            <person name="Han C."/>
            <person name="Tapia R."/>
            <person name="Chen A."/>
            <person name="Kyrpides N."/>
            <person name="Mavromatis K."/>
            <person name="Markowitz V."/>
            <person name="Szeto E."/>
            <person name="Ivanova N."/>
            <person name="Pagani I."/>
            <person name="Pati A."/>
            <person name="Goodwin L."/>
            <person name="Nordberg H.P."/>
            <person name="Cantor M.N."/>
            <person name="Hua S.X."/>
            <person name="Woyke T."/>
            <person name="Kerfeld C.A."/>
        </authorList>
    </citation>
    <scope>NUCLEOTIDE SEQUENCE [LARGE SCALE GENOMIC DNA]</scope>
    <source>
        <strain evidence="13 14">PCC 7113</strain>
    </source>
</reference>
<keyword evidence="14" id="KW-1185">Reference proteome</keyword>
<dbReference type="CDD" id="cd00088">
    <property type="entry name" value="HPT"/>
    <property type="match status" value="1"/>
</dbReference>
<feature type="domain" description="HPt" evidence="12">
    <location>
        <begin position="1"/>
        <end position="104"/>
    </location>
</feature>
<dbReference type="PANTHER" id="PTHR43395:SF1">
    <property type="entry name" value="CHEMOTAXIS PROTEIN CHEA"/>
    <property type="match status" value="1"/>
</dbReference>
<dbReference type="SUPFAM" id="SSF55874">
    <property type="entry name" value="ATPase domain of HSP90 chaperone/DNA topoisomerase II/histidine kinase"/>
    <property type="match status" value="1"/>
</dbReference>
<evidence type="ECO:0000256" key="2">
    <source>
        <dbReference type="ARBA" id="ARBA00012438"/>
    </source>
</evidence>
<dbReference type="eggNOG" id="COG2198">
    <property type="taxonomic scope" value="Bacteria"/>
</dbReference>
<dbReference type="InterPro" id="IPR036641">
    <property type="entry name" value="HPT_dom_sf"/>
</dbReference>
<evidence type="ECO:0000313" key="14">
    <source>
        <dbReference type="Proteomes" id="UP000010471"/>
    </source>
</evidence>
<dbReference type="eggNOG" id="COG3706">
    <property type="taxonomic scope" value="Bacteria"/>
</dbReference>
<evidence type="ECO:0000256" key="3">
    <source>
        <dbReference type="ARBA" id="ARBA00022553"/>
    </source>
</evidence>
<dbReference type="SMART" id="SM01231">
    <property type="entry name" value="H-kinase_dim"/>
    <property type="match status" value="1"/>
</dbReference>
<dbReference type="Gene3D" id="1.10.287.560">
    <property type="entry name" value="Histidine kinase CheA-like, homodimeric domain"/>
    <property type="match status" value="1"/>
</dbReference>
<feature type="domain" description="HPt" evidence="12">
    <location>
        <begin position="362"/>
        <end position="466"/>
    </location>
</feature>
<feature type="domain" description="Response regulatory" evidence="10">
    <location>
        <begin position="979"/>
        <end position="1095"/>
    </location>
</feature>
<evidence type="ECO:0000313" key="13">
    <source>
        <dbReference type="EMBL" id="AFZ20024.1"/>
    </source>
</evidence>
<dbReference type="SUPFAM" id="SSF52172">
    <property type="entry name" value="CheY-like"/>
    <property type="match status" value="1"/>
</dbReference>
<dbReference type="SMART" id="SM00260">
    <property type="entry name" value="CheW"/>
    <property type="match status" value="1"/>
</dbReference>
<evidence type="ECO:0000259" key="9">
    <source>
        <dbReference type="PROSITE" id="PS50109"/>
    </source>
</evidence>
<dbReference type="PATRIC" id="fig|1173027.3.peg.4781"/>
<keyword evidence="4" id="KW-0808">Transferase</keyword>
<dbReference type="InterPro" id="IPR011006">
    <property type="entry name" value="CheY-like_superfamily"/>
</dbReference>
<dbReference type="Pfam" id="PF02518">
    <property type="entry name" value="HATPase_c"/>
    <property type="match status" value="1"/>
</dbReference>
<feature type="modified residue" description="Phosphohistidine" evidence="7">
    <location>
        <position position="228"/>
    </location>
</feature>
<dbReference type="SUPFAM" id="SSF47226">
    <property type="entry name" value="Histidine-containing phosphotransfer domain, HPT domain"/>
    <property type="match status" value="3"/>
</dbReference>
<dbReference type="InterPro" id="IPR004358">
    <property type="entry name" value="Sig_transdc_His_kin-like_C"/>
</dbReference>
<dbReference type="PROSITE" id="PS50109">
    <property type="entry name" value="HIS_KIN"/>
    <property type="match status" value="1"/>
</dbReference>
<dbReference type="FunFam" id="3.30.565.10:FF:000016">
    <property type="entry name" value="Chemotaxis protein CheA, putative"/>
    <property type="match status" value="1"/>
</dbReference>
<dbReference type="Gene3D" id="3.30.565.10">
    <property type="entry name" value="Histidine kinase-like ATPase, C-terminal domain"/>
    <property type="match status" value="1"/>
</dbReference>
<dbReference type="Pfam" id="PF01627">
    <property type="entry name" value="Hpt"/>
    <property type="match status" value="3"/>
</dbReference>
<evidence type="ECO:0000256" key="7">
    <source>
        <dbReference type="PROSITE-ProRule" id="PRU00110"/>
    </source>
</evidence>
<sequence length="1096" mass="122787">MIEDEELRNLYQISSEERLQQLKSGLQYLQKYPDDETTLKELRREAHSLRGDSRGVGVESVETLVYWVEKIFGHLIRQQIVFTPQLNNRLEQGLAAINRLVQEAVTEQPSGVDIDGVIEGLTGIISEAQKPPSDASLDAKVDQKWELTLHQGAVPFAIAPGDAALSEIANINNETAQSVSALIEDETLRELYHITSLERLQNLEAGLRNLTLYPADETILETLQREAHSLTGDSKSAGVETVEILARSLEEILLNLKHQQIVLTQKLIDCLEQGLTAIHRLVEESVTGQPSGVDVTEVFDYLMEVVLELQQLQPDAVPSDEEEKEDQEDFHFQPTIDDHTHPFITPLLKSEFKGNVTQIPSTFIEDEEFRDIYRTTSEERLQKLEAGLLHLEKHPDDETTLEELLREAHSLKGDSRSADLESVETLTHAVEDVLLCIKKQQIILTSEVSDRLYQGLDAIAFLVHEAVTGQHSNVDTPAVLKQLMAVVAALPLPESLSVPPETPAAIPTIATQDIPTPSIGASEPYRIDTIRVPTRELDALMTQAEELTVTKIQIAHATAEIEELARLWNKWKAFNKKQHRQSSSLATNPYQESIQKAIDSLSLLAQDNSTKLNLIAEDLKEKIGNLRLLPLSTLFQFFTRTVRDLAKQQGKEVELIIEGGETTADKRILEEMKDSLMHLIRNAIDHGIETPAEREKLGKPPIATIWLRGYQSTHHIVIEIADDGRGLDIKKIKQTAVKRKLYHPEQLENMTSSQVYSLIFAPGFSTRTFITEISGRGIGLDVVRTNVERLKGSIQIESTPGQKCTFRLQLGKSLATLNTLLLKVQGIIYALPMEYVPGSLLVSQDEISIIKGREMITWDGEKVPVVDLGDLLQLSNSPGYISRPKVEQQTSELRTCIILKVGEEQAGFFVDRLLDTQEVVIKPQSQLLKRMHNILGATILPSGEVCMILHPPDLLKSLQKQSPSTVQIKPNKIIPRKPSILLVEDSIYVRTQEQRLLEKAGYEVVIAVDGLDGYRQLKKRNFDAVISDVEMPNLDGLSLTTKIRQHPEYQDLPIILVTTLNSDEDKRRGADAGANAYVIKGKFNQEFLLETLEKFV</sequence>
<dbReference type="GO" id="GO:0006935">
    <property type="term" value="P:chemotaxis"/>
    <property type="evidence" value="ECO:0007669"/>
    <property type="project" value="InterPro"/>
</dbReference>
<evidence type="ECO:0000256" key="6">
    <source>
        <dbReference type="ARBA" id="ARBA00023012"/>
    </source>
</evidence>
<gene>
    <name evidence="13" type="ORF">Mic7113_4327</name>
</gene>
<dbReference type="GO" id="GO:0005737">
    <property type="term" value="C:cytoplasm"/>
    <property type="evidence" value="ECO:0007669"/>
    <property type="project" value="InterPro"/>
</dbReference>
<dbReference type="PROSITE" id="PS50894">
    <property type="entry name" value="HPT"/>
    <property type="match status" value="3"/>
</dbReference>
<dbReference type="SUPFAM" id="SSF50341">
    <property type="entry name" value="CheW-like"/>
    <property type="match status" value="1"/>
</dbReference>
<keyword evidence="6" id="KW-0902">Two-component regulatory system</keyword>
<feature type="domain" description="Histidine kinase" evidence="9">
    <location>
        <begin position="611"/>
        <end position="814"/>
    </location>
</feature>
<dbReference type="PANTHER" id="PTHR43395">
    <property type="entry name" value="SENSOR HISTIDINE KINASE CHEA"/>
    <property type="match status" value="1"/>
</dbReference>
<dbReference type="SMART" id="SM00073">
    <property type="entry name" value="HPT"/>
    <property type="match status" value="3"/>
</dbReference>
<dbReference type="CDD" id="cd16916">
    <property type="entry name" value="HATPase_CheA-like"/>
    <property type="match status" value="1"/>
</dbReference>
<dbReference type="EMBL" id="CP003630">
    <property type="protein sequence ID" value="AFZ20024.1"/>
    <property type="molecule type" value="Genomic_DNA"/>
</dbReference>
<dbReference type="PROSITE" id="PS50851">
    <property type="entry name" value="CHEW"/>
    <property type="match status" value="1"/>
</dbReference>
<dbReference type="KEGG" id="mic:Mic7113_4327"/>
<keyword evidence="3 8" id="KW-0597">Phosphoprotein</keyword>
<dbReference type="eggNOG" id="COG0643">
    <property type="taxonomic scope" value="Bacteria"/>
</dbReference>
<dbReference type="PROSITE" id="PS50110">
    <property type="entry name" value="RESPONSE_REGULATORY"/>
    <property type="match status" value="1"/>
</dbReference>
<dbReference type="Pfam" id="PF00072">
    <property type="entry name" value="Response_reg"/>
    <property type="match status" value="1"/>
</dbReference>
<organism evidence="13 14">
    <name type="scientific">Allocoleopsis franciscana PCC 7113</name>
    <dbReference type="NCBI Taxonomy" id="1173027"/>
    <lineage>
        <taxon>Bacteria</taxon>
        <taxon>Bacillati</taxon>
        <taxon>Cyanobacteriota</taxon>
        <taxon>Cyanophyceae</taxon>
        <taxon>Coleofasciculales</taxon>
        <taxon>Coleofasciculaceae</taxon>
        <taxon>Allocoleopsis</taxon>
        <taxon>Allocoleopsis franciscana</taxon>
    </lineage>
</organism>
<dbReference type="RefSeq" id="WP_015184160.1">
    <property type="nucleotide sequence ID" value="NC_019738.1"/>
</dbReference>
<evidence type="ECO:0000259" key="11">
    <source>
        <dbReference type="PROSITE" id="PS50851"/>
    </source>
</evidence>
<dbReference type="Gene3D" id="1.20.120.160">
    <property type="entry name" value="HPT domain"/>
    <property type="match status" value="3"/>
</dbReference>
<accession>K9WJS5</accession>
<dbReference type="InterPro" id="IPR036061">
    <property type="entry name" value="CheW-like_dom_sf"/>
</dbReference>
<dbReference type="InterPro" id="IPR002545">
    <property type="entry name" value="CheW-lke_dom"/>
</dbReference>
<evidence type="ECO:0000259" key="12">
    <source>
        <dbReference type="PROSITE" id="PS50894"/>
    </source>
</evidence>
<dbReference type="InterPro" id="IPR003594">
    <property type="entry name" value="HATPase_dom"/>
</dbReference>
<feature type="modified residue" description="4-aspartylphosphate" evidence="8">
    <location>
        <position position="1028"/>
    </location>
</feature>
<protein>
    <recommendedName>
        <fullName evidence="2">histidine kinase</fullName>
        <ecNumber evidence="2">2.7.13.3</ecNumber>
    </recommendedName>
</protein>
<dbReference type="InterPro" id="IPR051315">
    <property type="entry name" value="Bact_Chemotaxis_CheA"/>
</dbReference>
<evidence type="ECO:0000256" key="8">
    <source>
        <dbReference type="PROSITE-ProRule" id="PRU00169"/>
    </source>
</evidence>
<comment type="catalytic activity">
    <reaction evidence="1">
        <text>ATP + protein L-histidine = ADP + protein N-phospho-L-histidine.</text>
        <dbReference type="EC" id="2.7.13.3"/>
    </reaction>
</comment>
<dbReference type="InterPro" id="IPR001789">
    <property type="entry name" value="Sig_transdc_resp-reg_receiver"/>
</dbReference>
<evidence type="ECO:0000256" key="5">
    <source>
        <dbReference type="ARBA" id="ARBA00022777"/>
    </source>
</evidence>
<dbReference type="SMART" id="SM00387">
    <property type="entry name" value="HATPase_c"/>
    <property type="match status" value="1"/>
</dbReference>
<dbReference type="HOGENOM" id="CLU_000650_2_1_3"/>
<evidence type="ECO:0000259" key="10">
    <source>
        <dbReference type="PROSITE" id="PS50110"/>
    </source>
</evidence>
<feature type="domain" description="HPt" evidence="12">
    <location>
        <begin position="184"/>
        <end position="285"/>
    </location>
</feature>
<dbReference type="InterPro" id="IPR004105">
    <property type="entry name" value="CheA-like_dim"/>
</dbReference>
<dbReference type="EC" id="2.7.13.3" evidence="2"/>
<dbReference type="Pfam" id="PF01584">
    <property type="entry name" value="CheW"/>
    <property type="match status" value="1"/>
</dbReference>
<dbReference type="InterPro" id="IPR037006">
    <property type="entry name" value="CheA-like_homodim_sf"/>
</dbReference>
<dbReference type="Gene3D" id="2.30.30.40">
    <property type="entry name" value="SH3 Domains"/>
    <property type="match status" value="1"/>
</dbReference>
<dbReference type="InterPro" id="IPR008207">
    <property type="entry name" value="Sig_transdc_His_kin_Hpt_dom"/>
</dbReference>
<evidence type="ECO:0000256" key="1">
    <source>
        <dbReference type="ARBA" id="ARBA00000085"/>
    </source>
</evidence>
<name>K9WJS5_9CYAN</name>
<feature type="modified residue" description="Phosphohistidine" evidence="7">
    <location>
        <position position="409"/>
    </location>
</feature>
<dbReference type="Gene3D" id="3.40.50.2300">
    <property type="match status" value="1"/>
</dbReference>
<proteinExistence type="predicted"/>
<dbReference type="Proteomes" id="UP000010471">
    <property type="component" value="Chromosome"/>
</dbReference>
<keyword evidence="5 13" id="KW-0418">Kinase</keyword>
<dbReference type="InterPro" id="IPR036890">
    <property type="entry name" value="HATPase_C_sf"/>
</dbReference>